<feature type="transmembrane region" description="Helical" evidence="1">
    <location>
        <begin position="206"/>
        <end position="232"/>
    </location>
</feature>
<dbReference type="Proteomes" id="UP000190657">
    <property type="component" value="Unassembled WGS sequence"/>
</dbReference>
<sequence length="256" mass="29053">MKQTKRHRTGFTSFLILAVTITALVLLGIALYEHESLEQRFEVIINILKRIDDAIARLETPGEIILCIFALYIAKCQLAIPLSALCVISGMVFPLGPALALNALFIFFFFTVKYVEGTFLGGGWTGMILNIDKLRFVRDWIHFKGNGNPYVLAVTRLVPIIPVGMVSKYYGSMRYDFVYYSLLSMLGFAPRLFIYTKLGTSYTNPFSVTFITTLMIIVAFSGFSTLIFNIFYGVRSRQMTQTLLIYSEKDKYKIVL</sequence>
<keyword evidence="1" id="KW-0472">Membrane</keyword>
<dbReference type="EMBL" id="FUWW01000002">
    <property type="protein sequence ID" value="SJZ36506.1"/>
    <property type="molecule type" value="Genomic_DNA"/>
</dbReference>
<reference evidence="2 3" key="1">
    <citation type="submission" date="2017-02" db="EMBL/GenBank/DDBJ databases">
        <authorList>
            <person name="Peterson S.W."/>
        </authorList>
    </citation>
    <scope>NUCLEOTIDE SEQUENCE [LARGE SCALE GENOMIC DNA]</scope>
    <source>
        <strain evidence="2 3">ATCC 51222</strain>
    </source>
</reference>
<protein>
    <recommendedName>
        <fullName evidence="4">TVP38/TMEM64 family membrane protein</fullName>
    </recommendedName>
</protein>
<feature type="transmembrane region" description="Helical" evidence="1">
    <location>
        <begin position="150"/>
        <end position="170"/>
    </location>
</feature>
<dbReference type="STRING" id="290054.SAMN02745114_00250"/>
<feature type="transmembrane region" description="Helical" evidence="1">
    <location>
        <begin position="177"/>
        <end position="194"/>
    </location>
</feature>
<organism evidence="2 3">
    <name type="scientific">Eubacterium coprostanoligenes</name>
    <dbReference type="NCBI Taxonomy" id="290054"/>
    <lineage>
        <taxon>Bacteria</taxon>
        <taxon>Bacillati</taxon>
        <taxon>Bacillota</taxon>
        <taxon>Clostridia</taxon>
        <taxon>Eubacteriales</taxon>
        <taxon>Eubacteriaceae</taxon>
        <taxon>Eubacterium</taxon>
    </lineage>
</organism>
<keyword evidence="1" id="KW-1133">Transmembrane helix</keyword>
<name>A0A1T4K207_9FIRM</name>
<feature type="transmembrane region" description="Helical" evidence="1">
    <location>
        <begin position="85"/>
        <end position="110"/>
    </location>
</feature>
<dbReference type="RefSeq" id="WP_078767753.1">
    <property type="nucleotide sequence ID" value="NZ_FUWW01000002.1"/>
</dbReference>
<gene>
    <name evidence="2" type="ORF">SAMN02745114_00250</name>
</gene>
<feature type="transmembrane region" description="Helical" evidence="1">
    <location>
        <begin position="12"/>
        <end position="34"/>
    </location>
</feature>
<evidence type="ECO:0000256" key="1">
    <source>
        <dbReference type="SAM" id="Phobius"/>
    </source>
</evidence>
<dbReference type="AlphaFoldDB" id="A0A1T4K207"/>
<accession>A0A1T4K207</accession>
<proteinExistence type="predicted"/>
<keyword evidence="3" id="KW-1185">Reference proteome</keyword>
<evidence type="ECO:0000313" key="2">
    <source>
        <dbReference type="EMBL" id="SJZ36506.1"/>
    </source>
</evidence>
<keyword evidence="1" id="KW-0812">Transmembrane</keyword>
<evidence type="ECO:0000313" key="3">
    <source>
        <dbReference type="Proteomes" id="UP000190657"/>
    </source>
</evidence>
<evidence type="ECO:0008006" key="4">
    <source>
        <dbReference type="Google" id="ProtNLM"/>
    </source>
</evidence>